<dbReference type="AlphaFoldDB" id="A0A9P6DZY9"/>
<evidence type="ECO:0000256" key="11">
    <source>
        <dbReference type="SAM" id="MobiDB-lite"/>
    </source>
</evidence>
<dbReference type="SMART" id="SM00487">
    <property type="entry name" value="DEXDc"/>
    <property type="match status" value="1"/>
</dbReference>
<evidence type="ECO:0000256" key="4">
    <source>
        <dbReference type="ARBA" id="ARBA00022741"/>
    </source>
</evidence>
<feature type="compositionally biased region" description="Basic and acidic residues" evidence="11">
    <location>
        <begin position="115"/>
        <end position="125"/>
    </location>
</feature>
<dbReference type="Gene3D" id="1.20.120.1080">
    <property type="match status" value="1"/>
</dbReference>
<dbReference type="OrthoDB" id="10253254at2759"/>
<dbReference type="InterPro" id="IPR007502">
    <property type="entry name" value="Helicase-assoc_dom"/>
</dbReference>
<protein>
    <recommendedName>
        <fullName evidence="2">RNA helicase</fullName>
        <ecNumber evidence="2">3.6.4.13</ecNumber>
    </recommendedName>
</protein>
<evidence type="ECO:0000256" key="6">
    <source>
        <dbReference type="ARBA" id="ARBA00022806"/>
    </source>
</evidence>
<organism evidence="14 15">
    <name type="scientific">Hydnum rufescens UP504</name>
    <dbReference type="NCBI Taxonomy" id="1448309"/>
    <lineage>
        <taxon>Eukaryota</taxon>
        <taxon>Fungi</taxon>
        <taxon>Dikarya</taxon>
        <taxon>Basidiomycota</taxon>
        <taxon>Agaricomycotina</taxon>
        <taxon>Agaricomycetes</taxon>
        <taxon>Cantharellales</taxon>
        <taxon>Hydnaceae</taxon>
        <taxon>Hydnum</taxon>
    </lineage>
</organism>
<evidence type="ECO:0000256" key="8">
    <source>
        <dbReference type="ARBA" id="ARBA00023187"/>
    </source>
</evidence>
<keyword evidence="15" id="KW-1185">Reference proteome</keyword>
<sequence>MSLELERYISDNALRLFGLSDRSIVDYVMASASSARSPENLFSSLHTSGLPSTPDAHAFVSEVFSRVPRKRKQKPSSSATEASRRQAEKEAKELKSQKFSFVLDDDDSTGIQVPKGKEKEKDRSKKERRTRKRDTDGRDWESDEEEKATKRRRAEEPSRHSPFPDDPSSSRGPRGSGSHSGDEGDGTMETIEDEDAVRERDRKERDAFAERIRNKDASKTKKIVEDRSSRHLKGAAAEAAEMRRLADDAVARVAALPSIREHSRQAYLTKREIQQIALLRKEIADDEELFRGMKISKREHRDLEYKKQVLKVAEDRMKIGDKYDGYQLPEDYITEQGKIDKKKKQQVMYARYEENQDQKNFVTDVDQWEESQTRNSTFKSGALDKPELVEDYEYVFDESQTIQFVMDQTLGGTLPSISAKDALLRQQIAEAEARAQTIDETRKSLPIYTYREQILEAIANHQVLIVVAETGSGKTTQLPQYLHEAGYTKGGQKVGCTQPRRVAAMSVAARVAEEMGSKVGYEVGYSIRFEDCTSDKTVLKYMTDGMLLREFLTEPDLAGYSALIIDEAHERTLSTDILFALVKDIARFRPELRLLISSATMDAEKFSEYFDGAPIFYGWYHILSHSAQHISHVISFLVPGRRYAVDIHYTPQPEANYLHAAITTIFQIHTTQPRGDILVFFTGQDEIETALENLSETMHALGNKVGELIVCPIYANLPSEMQAKIFEPTPDGARKVVLATNIAETSITIDGVVFVIDPGFVKQNSYNPRTGMASLVVVPCSRASANQRAGRAGRVGPGKAFRLYTKWAYANELDENTVPEIQRTNLGMVVLLLKSLGINDLLGFEFMDPPPAETLMRAAELLYALGALNDRGELTKLGRRMAEFPVDPMLSKAIISSENYHCTDEVLSIISMLSESSALFYRPKDKKLHADKARANFVRQGGDHFTLLNVWEQWADSNYSQTFCYEQFLQFKVLSRVRDIRDQLAGLCERVEVVIESNPNATDIVPIQKAITSGYFYCTARLQKSGDSYRTMKTQQTVYVHPSSSLFQQQPPPKFILYYELVMTSKSYMRQIMEIKPGWLLEVAPHFFKPSDMEELAAGDKKMPKAIGASSTS</sequence>
<dbReference type="GO" id="GO:0071013">
    <property type="term" value="C:catalytic step 2 spliceosome"/>
    <property type="evidence" value="ECO:0007669"/>
    <property type="project" value="TreeGrafter"/>
</dbReference>
<dbReference type="FunFam" id="1.20.120.1080:FF:000001">
    <property type="entry name" value="Pre-mRNA-splicing factor ATP-dependent RNA helicase"/>
    <property type="match status" value="1"/>
</dbReference>
<dbReference type="InterPro" id="IPR002464">
    <property type="entry name" value="DNA/RNA_helicase_DEAH_CS"/>
</dbReference>
<gene>
    <name evidence="14" type="ORF">BS47DRAFT_1326579</name>
</gene>
<dbReference type="PANTHER" id="PTHR18934">
    <property type="entry name" value="ATP-DEPENDENT RNA HELICASE"/>
    <property type="match status" value="1"/>
</dbReference>
<evidence type="ECO:0000256" key="2">
    <source>
        <dbReference type="ARBA" id="ARBA00012552"/>
    </source>
</evidence>
<dbReference type="InterPro" id="IPR001650">
    <property type="entry name" value="Helicase_C-like"/>
</dbReference>
<evidence type="ECO:0000256" key="1">
    <source>
        <dbReference type="ARBA" id="ARBA00004123"/>
    </source>
</evidence>
<dbReference type="FunFam" id="3.40.50.300:FF:000726">
    <property type="entry name" value="Pre-mRNA-splicing factor ATP-dependent RNA helicase"/>
    <property type="match status" value="1"/>
</dbReference>
<feature type="compositionally biased region" description="Basic and acidic residues" evidence="11">
    <location>
        <begin position="197"/>
        <end position="229"/>
    </location>
</feature>
<keyword evidence="6" id="KW-0347">Helicase</keyword>
<dbReference type="GO" id="GO:0003724">
    <property type="term" value="F:RNA helicase activity"/>
    <property type="evidence" value="ECO:0007669"/>
    <property type="project" value="UniProtKB-EC"/>
</dbReference>
<dbReference type="PROSITE" id="PS51194">
    <property type="entry name" value="HELICASE_CTER"/>
    <property type="match status" value="1"/>
</dbReference>
<dbReference type="PANTHER" id="PTHR18934:SF83">
    <property type="entry name" value="PRE-MRNA-SPLICING FACTOR ATP-DEPENDENT RNA HELICASE DHX16"/>
    <property type="match status" value="1"/>
</dbReference>
<evidence type="ECO:0000256" key="7">
    <source>
        <dbReference type="ARBA" id="ARBA00022840"/>
    </source>
</evidence>
<evidence type="ECO:0000259" key="13">
    <source>
        <dbReference type="PROSITE" id="PS51194"/>
    </source>
</evidence>
<feature type="compositionally biased region" description="Acidic residues" evidence="11">
    <location>
        <begin position="183"/>
        <end position="196"/>
    </location>
</feature>
<evidence type="ECO:0000256" key="9">
    <source>
        <dbReference type="ARBA" id="ARBA00023242"/>
    </source>
</evidence>
<dbReference type="Pfam" id="PF21010">
    <property type="entry name" value="HA2_C"/>
    <property type="match status" value="1"/>
</dbReference>
<dbReference type="GO" id="GO:0071006">
    <property type="term" value="C:U2-type catalytic step 1 spliceosome"/>
    <property type="evidence" value="ECO:0007669"/>
    <property type="project" value="UniProtKB-ARBA"/>
</dbReference>
<evidence type="ECO:0000256" key="5">
    <source>
        <dbReference type="ARBA" id="ARBA00022801"/>
    </source>
</evidence>
<keyword evidence="9" id="KW-0539">Nucleus</keyword>
<dbReference type="Pfam" id="PF00270">
    <property type="entry name" value="DEAD"/>
    <property type="match status" value="1"/>
</dbReference>
<evidence type="ECO:0000256" key="10">
    <source>
        <dbReference type="ARBA" id="ARBA00047984"/>
    </source>
</evidence>
<dbReference type="Pfam" id="PF04408">
    <property type="entry name" value="WHD_HA2"/>
    <property type="match status" value="1"/>
</dbReference>
<comment type="caution">
    <text evidence="14">The sequence shown here is derived from an EMBL/GenBank/DDBJ whole genome shotgun (WGS) entry which is preliminary data.</text>
</comment>
<feature type="compositionally biased region" description="Low complexity" evidence="11">
    <location>
        <begin position="166"/>
        <end position="179"/>
    </location>
</feature>
<proteinExistence type="predicted"/>
<dbReference type="GO" id="GO:0016787">
    <property type="term" value="F:hydrolase activity"/>
    <property type="evidence" value="ECO:0007669"/>
    <property type="project" value="UniProtKB-KW"/>
</dbReference>
<dbReference type="InterPro" id="IPR011545">
    <property type="entry name" value="DEAD/DEAH_box_helicase_dom"/>
</dbReference>
<feature type="domain" description="Helicase C-terminal" evidence="13">
    <location>
        <begin position="664"/>
        <end position="837"/>
    </location>
</feature>
<keyword evidence="3" id="KW-0507">mRNA processing</keyword>
<evidence type="ECO:0000259" key="12">
    <source>
        <dbReference type="PROSITE" id="PS51192"/>
    </source>
</evidence>
<feature type="domain" description="Helicase ATP-binding" evidence="12">
    <location>
        <begin position="455"/>
        <end position="619"/>
    </location>
</feature>
<dbReference type="FunFam" id="3.40.50.300:FF:000007">
    <property type="entry name" value="Pre-mRNA-splicing factor ATP-dependent RNA helicase"/>
    <property type="match status" value="1"/>
</dbReference>
<dbReference type="CDD" id="cd18791">
    <property type="entry name" value="SF2_C_RHA"/>
    <property type="match status" value="1"/>
</dbReference>
<dbReference type="Pfam" id="PF07717">
    <property type="entry name" value="OB_NTP_bind"/>
    <property type="match status" value="1"/>
</dbReference>
<reference evidence="14" key="1">
    <citation type="journal article" date="2020" name="Nat. Commun.">
        <title>Large-scale genome sequencing of mycorrhizal fungi provides insights into the early evolution of symbiotic traits.</title>
        <authorList>
            <person name="Miyauchi S."/>
            <person name="Kiss E."/>
            <person name="Kuo A."/>
            <person name="Drula E."/>
            <person name="Kohler A."/>
            <person name="Sanchez-Garcia M."/>
            <person name="Morin E."/>
            <person name="Andreopoulos B."/>
            <person name="Barry K.W."/>
            <person name="Bonito G."/>
            <person name="Buee M."/>
            <person name="Carver A."/>
            <person name="Chen C."/>
            <person name="Cichocki N."/>
            <person name="Clum A."/>
            <person name="Culley D."/>
            <person name="Crous P.W."/>
            <person name="Fauchery L."/>
            <person name="Girlanda M."/>
            <person name="Hayes R.D."/>
            <person name="Keri Z."/>
            <person name="LaButti K."/>
            <person name="Lipzen A."/>
            <person name="Lombard V."/>
            <person name="Magnuson J."/>
            <person name="Maillard F."/>
            <person name="Murat C."/>
            <person name="Nolan M."/>
            <person name="Ohm R.A."/>
            <person name="Pangilinan J."/>
            <person name="Pereira M.F."/>
            <person name="Perotto S."/>
            <person name="Peter M."/>
            <person name="Pfister S."/>
            <person name="Riley R."/>
            <person name="Sitrit Y."/>
            <person name="Stielow J.B."/>
            <person name="Szollosi G."/>
            <person name="Zifcakova L."/>
            <person name="Stursova M."/>
            <person name="Spatafora J.W."/>
            <person name="Tedersoo L."/>
            <person name="Vaario L.M."/>
            <person name="Yamada A."/>
            <person name="Yan M."/>
            <person name="Wang P."/>
            <person name="Xu J."/>
            <person name="Bruns T."/>
            <person name="Baldrian P."/>
            <person name="Vilgalys R."/>
            <person name="Dunand C."/>
            <person name="Henrissat B."/>
            <person name="Grigoriev I.V."/>
            <person name="Hibbett D."/>
            <person name="Nagy L.G."/>
            <person name="Martin F.M."/>
        </authorList>
    </citation>
    <scope>NUCLEOTIDE SEQUENCE</scope>
    <source>
        <strain evidence="14">UP504</strain>
    </source>
</reference>
<evidence type="ECO:0000256" key="3">
    <source>
        <dbReference type="ARBA" id="ARBA00022664"/>
    </source>
</evidence>
<feature type="region of interest" description="Disordered" evidence="11">
    <location>
        <begin position="64"/>
        <end position="229"/>
    </location>
</feature>
<dbReference type="GO" id="GO:0003723">
    <property type="term" value="F:RNA binding"/>
    <property type="evidence" value="ECO:0007669"/>
    <property type="project" value="TreeGrafter"/>
</dbReference>
<evidence type="ECO:0000313" key="14">
    <source>
        <dbReference type="EMBL" id="KAF9517238.1"/>
    </source>
</evidence>
<keyword evidence="7" id="KW-0067">ATP-binding</keyword>
<name>A0A9P6DZY9_9AGAM</name>
<dbReference type="InterPro" id="IPR048333">
    <property type="entry name" value="HA2_WH"/>
</dbReference>
<dbReference type="PROSITE" id="PS51192">
    <property type="entry name" value="HELICASE_ATP_BIND_1"/>
    <property type="match status" value="1"/>
</dbReference>
<dbReference type="EMBL" id="MU128933">
    <property type="protein sequence ID" value="KAF9517238.1"/>
    <property type="molecule type" value="Genomic_DNA"/>
</dbReference>
<dbReference type="SMART" id="SM00490">
    <property type="entry name" value="HELICc"/>
    <property type="match status" value="1"/>
</dbReference>
<feature type="compositionally biased region" description="Basic and acidic residues" evidence="11">
    <location>
        <begin position="82"/>
        <end position="96"/>
    </location>
</feature>
<feature type="compositionally biased region" description="Basic and acidic residues" evidence="11">
    <location>
        <begin position="153"/>
        <end position="163"/>
    </location>
</feature>
<dbReference type="InterPro" id="IPR014001">
    <property type="entry name" value="Helicase_ATP-bd"/>
</dbReference>
<keyword evidence="4" id="KW-0547">Nucleotide-binding</keyword>
<comment type="subcellular location">
    <subcellularLocation>
        <location evidence="1">Nucleus</location>
    </subcellularLocation>
</comment>
<dbReference type="GO" id="GO:0008380">
    <property type="term" value="P:RNA splicing"/>
    <property type="evidence" value="ECO:0007669"/>
    <property type="project" value="UniProtKB-KW"/>
</dbReference>
<dbReference type="Pfam" id="PF00271">
    <property type="entry name" value="Helicase_C"/>
    <property type="match status" value="1"/>
</dbReference>
<dbReference type="PROSITE" id="PS00690">
    <property type="entry name" value="DEAH_ATP_HELICASE"/>
    <property type="match status" value="1"/>
</dbReference>
<accession>A0A9P6DZY9</accession>
<keyword evidence="8" id="KW-0508">mRNA splicing</keyword>
<dbReference type="InterPro" id="IPR011709">
    <property type="entry name" value="DEAD-box_helicase_OB_fold"/>
</dbReference>
<dbReference type="SUPFAM" id="SSF52540">
    <property type="entry name" value="P-loop containing nucleoside triphosphate hydrolases"/>
    <property type="match status" value="1"/>
</dbReference>
<dbReference type="Gene3D" id="3.40.50.300">
    <property type="entry name" value="P-loop containing nucleotide triphosphate hydrolases"/>
    <property type="match status" value="2"/>
</dbReference>
<dbReference type="InterPro" id="IPR027417">
    <property type="entry name" value="P-loop_NTPase"/>
</dbReference>
<comment type="catalytic activity">
    <reaction evidence="10">
        <text>ATP + H2O = ADP + phosphate + H(+)</text>
        <dbReference type="Rhea" id="RHEA:13065"/>
        <dbReference type="ChEBI" id="CHEBI:15377"/>
        <dbReference type="ChEBI" id="CHEBI:15378"/>
        <dbReference type="ChEBI" id="CHEBI:30616"/>
        <dbReference type="ChEBI" id="CHEBI:43474"/>
        <dbReference type="ChEBI" id="CHEBI:456216"/>
        <dbReference type="EC" id="3.6.4.13"/>
    </reaction>
</comment>
<evidence type="ECO:0000313" key="15">
    <source>
        <dbReference type="Proteomes" id="UP000886523"/>
    </source>
</evidence>
<dbReference type="GO" id="GO:0006397">
    <property type="term" value="P:mRNA processing"/>
    <property type="evidence" value="ECO:0007669"/>
    <property type="project" value="UniProtKB-KW"/>
</dbReference>
<dbReference type="SMART" id="SM00847">
    <property type="entry name" value="HA2"/>
    <property type="match status" value="1"/>
</dbReference>
<dbReference type="Proteomes" id="UP000886523">
    <property type="component" value="Unassembled WGS sequence"/>
</dbReference>
<dbReference type="EC" id="3.6.4.13" evidence="2"/>
<keyword evidence="5" id="KW-0378">Hydrolase</keyword>
<dbReference type="GO" id="GO:0005524">
    <property type="term" value="F:ATP binding"/>
    <property type="evidence" value="ECO:0007669"/>
    <property type="project" value="UniProtKB-KW"/>
</dbReference>